<dbReference type="Proteomes" id="UP001365542">
    <property type="component" value="Unassembled WGS sequence"/>
</dbReference>
<evidence type="ECO:0000313" key="3">
    <source>
        <dbReference type="Proteomes" id="UP001365542"/>
    </source>
</evidence>
<evidence type="ECO:0000313" key="2">
    <source>
        <dbReference type="EMBL" id="KAK6527580.1"/>
    </source>
</evidence>
<name>A0AAV9WWI3_9PEZI</name>
<dbReference type="EMBL" id="JAVHJO010000015">
    <property type="protein sequence ID" value="KAK6527580.1"/>
    <property type="molecule type" value="Genomic_DNA"/>
</dbReference>
<accession>A0AAV9WWI3</accession>
<dbReference type="AlphaFoldDB" id="A0AAV9WWI3"/>
<reference evidence="2 3" key="1">
    <citation type="submission" date="2019-10" db="EMBL/GenBank/DDBJ databases">
        <authorList>
            <person name="Palmer J.M."/>
        </authorList>
    </citation>
    <scope>NUCLEOTIDE SEQUENCE [LARGE SCALE GENOMIC DNA]</scope>
    <source>
        <strain evidence="2 3">TWF694</strain>
    </source>
</reference>
<dbReference type="SUPFAM" id="SSF81383">
    <property type="entry name" value="F-box domain"/>
    <property type="match status" value="1"/>
</dbReference>
<dbReference type="InterPro" id="IPR036047">
    <property type="entry name" value="F-box-like_dom_sf"/>
</dbReference>
<dbReference type="PROSITE" id="PS50181">
    <property type="entry name" value="FBOX"/>
    <property type="match status" value="1"/>
</dbReference>
<feature type="domain" description="F-box" evidence="1">
    <location>
        <begin position="6"/>
        <end position="52"/>
    </location>
</feature>
<comment type="caution">
    <text evidence="2">The sequence shown here is derived from an EMBL/GenBank/DDBJ whole genome shotgun (WGS) entry which is preliminary data.</text>
</comment>
<dbReference type="InterPro" id="IPR001810">
    <property type="entry name" value="F-box_dom"/>
</dbReference>
<dbReference type="Pfam" id="PF00646">
    <property type="entry name" value="F-box"/>
    <property type="match status" value="1"/>
</dbReference>
<sequence>MAQNQPKSIKSLPAKLHEKILSLLPVALQAIALQVCKGWNNIILQSEVLRYTRYQEIVKAPNIPPNVGLHRFLSAHGMELSCKIKLGKIRGFTIKYDSMEDGKRWMEDPIDISNNPLLDEPLLMSTETPQKFAKPHYWQVYGYVEKDPPEDLRSGLPFAITIALSIKHPYEHIGVECGNEEWAKYENLKKLTVRQFFGKVQETLEKPVRDCPASKLSKSRYEICLKYHNDRLGHGVWTTLYFWGSYGQRVNEAVNPFYDSE</sequence>
<dbReference type="Gene3D" id="1.20.1280.50">
    <property type="match status" value="1"/>
</dbReference>
<gene>
    <name evidence="2" type="ORF">TWF694_004564</name>
</gene>
<keyword evidence="3" id="KW-1185">Reference proteome</keyword>
<protein>
    <recommendedName>
        <fullName evidence="1">F-box domain-containing protein</fullName>
    </recommendedName>
</protein>
<evidence type="ECO:0000259" key="1">
    <source>
        <dbReference type="PROSITE" id="PS50181"/>
    </source>
</evidence>
<organism evidence="2 3">
    <name type="scientific">Orbilia ellipsospora</name>
    <dbReference type="NCBI Taxonomy" id="2528407"/>
    <lineage>
        <taxon>Eukaryota</taxon>
        <taxon>Fungi</taxon>
        <taxon>Dikarya</taxon>
        <taxon>Ascomycota</taxon>
        <taxon>Pezizomycotina</taxon>
        <taxon>Orbiliomycetes</taxon>
        <taxon>Orbiliales</taxon>
        <taxon>Orbiliaceae</taxon>
        <taxon>Orbilia</taxon>
    </lineage>
</organism>
<proteinExistence type="predicted"/>